<reference evidence="1 2" key="1">
    <citation type="journal article" date="2021" name="Hortic Res">
        <title>High-quality reference genome and annotation aids understanding of berry development for evergreen blueberry (Vaccinium darrowii).</title>
        <authorList>
            <person name="Yu J."/>
            <person name="Hulse-Kemp A.M."/>
            <person name="Babiker E."/>
            <person name="Staton M."/>
        </authorList>
    </citation>
    <scope>NUCLEOTIDE SEQUENCE [LARGE SCALE GENOMIC DNA]</scope>
    <source>
        <strain evidence="2">cv. NJ 8807/NJ 8810</strain>
        <tissue evidence="1">Young leaf</tissue>
    </source>
</reference>
<keyword evidence="2" id="KW-1185">Reference proteome</keyword>
<dbReference type="EMBL" id="CM037151">
    <property type="protein sequence ID" value="KAH7842715.1"/>
    <property type="molecule type" value="Genomic_DNA"/>
</dbReference>
<proteinExistence type="predicted"/>
<evidence type="ECO:0000313" key="2">
    <source>
        <dbReference type="Proteomes" id="UP000828048"/>
    </source>
</evidence>
<organism evidence="1 2">
    <name type="scientific">Vaccinium darrowii</name>
    <dbReference type="NCBI Taxonomy" id="229202"/>
    <lineage>
        <taxon>Eukaryota</taxon>
        <taxon>Viridiplantae</taxon>
        <taxon>Streptophyta</taxon>
        <taxon>Embryophyta</taxon>
        <taxon>Tracheophyta</taxon>
        <taxon>Spermatophyta</taxon>
        <taxon>Magnoliopsida</taxon>
        <taxon>eudicotyledons</taxon>
        <taxon>Gunneridae</taxon>
        <taxon>Pentapetalae</taxon>
        <taxon>asterids</taxon>
        <taxon>Ericales</taxon>
        <taxon>Ericaceae</taxon>
        <taxon>Vaccinioideae</taxon>
        <taxon>Vaccinieae</taxon>
        <taxon>Vaccinium</taxon>
    </lineage>
</organism>
<dbReference type="Proteomes" id="UP000828048">
    <property type="component" value="Chromosome 1"/>
</dbReference>
<name>A0ACB7XQ16_9ERIC</name>
<gene>
    <name evidence="1" type="ORF">Vadar_008363</name>
</gene>
<comment type="caution">
    <text evidence="1">The sequence shown here is derived from an EMBL/GenBank/DDBJ whole genome shotgun (WGS) entry which is preliminary data.</text>
</comment>
<sequence length="155" mass="17012">MILNSSFAELAATKRLLASRTTNPIPPLRFAASIPASKFNFSNPSQGRIHLCCSFAGPPVLSLILNPSLLWASRNSVASLTILTATLCSHFLDEKHISFLHFQIRHIIAHPIEIKLSGLPSRLSRRVVNHSITSPTLIVAESNDREDDFQTACAN</sequence>
<protein>
    <submittedName>
        <fullName evidence="1">Uncharacterized protein</fullName>
    </submittedName>
</protein>
<accession>A0ACB7XQ16</accession>
<evidence type="ECO:0000313" key="1">
    <source>
        <dbReference type="EMBL" id="KAH7842715.1"/>
    </source>
</evidence>